<dbReference type="STRING" id="246437.L9KQ70"/>
<evidence type="ECO:0000256" key="3">
    <source>
        <dbReference type="ARBA" id="ARBA00023274"/>
    </source>
</evidence>
<dbReference type="AlphaFoldDB" id="L9KQ70"/>
<dbReference type="Gene3D" id="3.100.10.10">
    <property type="match status" value="2"/>
</dbReference>
<protein>
    <submittedName>
        <fullName evidence="6">60S ribosomal protein L18</fullName>
    </submittedName>
</protein>
<proteinExistence type="predicted"/>
<keyword evidence="3" id="KW-0687">Ribonucleoprotein</keyword>
<dbReference type="PANTHER" id="PTHR10934:SF2">
    <property type="entry name" value="LARGE RIBOSOMAL SUBUNIT PROTEIN EL18"/>
    <property type="match status" value="1"/>
</dbReference>
<dbReference type="GO" id="GO:0006412">
    <property type="term" value="P:translation"/>
    <property type="evidence" value="ECO:0007669"/>
    <property type="project" value="InterPro"/>
</dbReference>
<feature type="domain" description="Large ribosomal subunit protein uL15/eL18" evidence="5">
    <location>
        <begin position="70"/>
        <end position="123"/>
    </location>
</feature>
<reference evidence="7" key="1">
    <citation type="submission" date="2012-07" db="EMBL/GenBank/DDBJ databases">
        <title>Genome of the Chinese tree shrew, a rising model animal genetically related to primates.</title>
        <authorList>
            <person name="Zhang G."/>
            <person name="Fan Y."/>
            <person name="Yao Y."/>
            <person name="Huang Z."/>
        </authorList>
    </citation>
    <scope>NUCLEOTIDE SEQUENCE [LARGE SCALE GENOMIC DNA]</scope>
</reference>
<keyword evidence="7" id="KW-1185">Reference proteome</keyword>
<dbReference type="InterPro" id="IPR021131">
    <property type="entry name" value="Ribosomal_uL15/eL18"/>
</dbReference>
<dbReference type="Proteomes" id="UP000011518">
    <property type="component" value="Unassembled WGS sequence"/>
</dbReference>
<dbReference type="GO" id="GO:0003735">
    <property type="term" value="F:structural constituent of ribosome"/>
    <property type="evidence" value="ECO:0007669"/>
    <property type="project" value="InterPro"/>
</dbReference>
<comment type="subunit">
    <text evidence="1">Component of the large ribosomal subunit.</text>
</comment>
<evidence type="ECO:0000256" key="4">
    <source>
        <dbReference type="SAM" id="MobiDB-lite"/>
    </source>
</evidence>
<dbReference type="GO" id="GO:0022625">
    <property type="term" value="C:cytosolic large ribosomal subunit"/>
    <property type="evidence" value="ECO:0007669"/>
    <property type="project" value="TreeGrafter"/>
</dbReference>
<dbReference type="InParanoid" id="L9KQ70"/>
<evidence type="ECO:0000256" key="2">
    <source>
        <dbReference type="ARBA" id="ARBA00022980"/>
    </source>
</evidence>
<feature type="region of interest" description="Disordered" evidence="4">
    <location>
        <begin position="1"/>
        <end position="27"/>
    </location>
</feature>
<dbReference type="GO" id="GO:0003723">
    <property type="term" value="F:RNA binding"/>
    <property type="evidence" value="ECO:0007669"/>
    <property type="project" value="TreeGrafter"/>
</dbReference>
<gene>
    <name evidence="6" type="ORF">TREES_T100014026</name>
</gene>
<evidence type="ECO:0000259" key="5">
    <source>
        <dbReference type="Pfam" id="PF17135"/>
    </source>
</evidence>
<keyword evidence="2 6" id="KW-0689">Ribosomal protein</keyword>
<evidence type="ECO:0000256" key="1">
    <source>
        <dbReference type="ARBA" id="ARBA00011133"/>
    </source>
</evidence>
<dbReference type="PANTHER" id="PTHR10934">
    <property type="entry name" value="60S RIBOSOMAL PROTEIN L18"/>
    <property type="match status" value="1"/>
</dbReference>
<sequence>MKEVRTVSGYPEPVSHPSPIHNGIPDGREMRVSTFNEGMICKMKLSGWENKTAVVVETITDDVRIQEVRKLKGCGTILLSSPRKCCKVYRHFRKAPGTPHSHTKPYVCSKGRKFECVRGQRAS</sequence>
<dbReference type="EMBL" id="KB320707">
    <property type="protein sequence ID" value="ELW64931.1"/>
    <property type="molecule type" value="Genomic_DNA"/>
</dbReference>
<organism evidence="6 7">
    <name type="scientific">Tupaia chinensis</name>
    <name type="common">Chinese tree shrew</name>
    <name type="synonym">Tupaia belangeri chinensis</name>
    <dbReference type="NCBI Taxonomy" id="246437"/>
    <lineage>
        <taxon>Eukaryota</taxon>
        <taxon>Metazoa</taxon>
        <taxon>Chordata</taxon>
        <taxon>Craniata</taxon>
        <taxon>Vertebrata</taxon>
        <taxon>Euteleostomi</taxon>
        <taxon>Mammalia</taxon>
        <taxon>Eutheria</taxon>
        <taxon>Euarchontoglires</taxon>
        <taxon>Scandentia</taxon>
        <taxon>Tupaiidae</taxon>
        <taxon>Tupaia</taxon>
    </lineage>
</organism>
<dbReference type="Pfam" id="PF17135">
    <property type="entry name" value="Ribosomal_L18"/>
    <property type="match status" value="1"/>
</dbReference>
<evidence type="ECO:0000313" key="6">
    <source>
        <dbReference type="EMBL" id="ELW64931.1"/>
    </source>
</evidence>
<dbReference type="InterPro" id="IPR000039">
    <property type="entry name" value="Ribosomal_eL18"/>
</dbReference>
<accession>L9KQ70</accession>
<name>L9KQ70_TUPCH</name>
<reference evidence="7" key="2">
    <citation type="journal article" date="2013" name="Nat. Commun.">
        <title>Genome of the Chinese tree shrew.</title>
        <authorList>
            <person name="Fan Y."/>
            <person name="Huang Z.Y."/>
            <person name="Cao C.C."/>
            <person name="Chen C.S."/>
            <person name="Chen Y.X."/>
            <person name="Fan D.D."/>
            <person name="He J."/>
            <person name="Hou H.L."/>
            <person name="Hu L."/>
            <person name="Hu X.T."/>
            <person name="Jiang X.T."/>
            <person name="Lai R."/>
            <person name="Lang Y.S."/>
            <person name="Liang B."/>
            <person name="Liao S.G."/>
            <person name="Mu D."/>
            <person name="Ma Y.Y."/>
            <person name="Niu Y.Y."/>
            <person name="Sun X.Q."/>
            <person name="Xia J.Q."/>
            <person name="Xiao J."/>
            <person name="Xiong Z.Q."/>
            <person name="Xu L."/>
            <person name="Yang L."/>
            <person name="Zhang Y."/>
            <person name="Zhao W."/>
            <person name="Zhao X.D."/>
            <person name="Zheng Y.T."/>
            <person name="Zhou J.M."/>
            <person name="Zhu Y.B."/>
            <person name="Zhang G.J."/>
            <person name="Wang J."/>
            <person name="Yao Y.G."/>
        </authorList>
    </citation>
    <scope>NUCLEOTIDE SEQUENCE [LARGE SCALE GENOMIC DNA]</scope>
</reference>
<dbReference type="GO" id="GO:0005791">
    <property type="term" value="C:rough endoplasmic reticulum"/>
    <property type="evidence" value="ECO:0007669"/>
    <property type="project" value="UniProtKB-SubCell"/>
</dbReference>
<evidence type="ECO:0000313" key="7">
    <source>
        <dbReference type="Proteomes" id="UP000011518"/>
    </source>
</evidence>